<dbReference type="GO" id="GO:0003774">
    <property type="term" value="F:cytoskeletal motor activity"/>
    <property type="evidence" value="ECO:0007669"/>
    <property type="project" value="InterPro"/>
</dbReference>
<protein>
    <recommendedName>
        <fullName evidence="4 5">Flagellar hook-basal body complex protein FliE</fullName>
    </recommendedName>
</protein>
<dbReference type="EMBL" id="CP048877">
    <property type="protein sequence ID" value="QIJ72635.1"/>
    <property type="molecule type" value="Genomic_DNA"/>
</dbReference>
<evidence type="ECO:0000256" key="1">
    <source>
        <dbReference type="ARBA" id="ARBA00004117"/>
    </source>
</evidence>
<comment type="subcellular location">
    <subcellularLocation>
        <location evidence="1 4">Bacterial flagellum basal body</location>
    </subcellularLocation>
</comment>
<comment type="similarity">
    <text evidence="2 4">Belongs to the FliE family.</text>
</comment>
<dbReference type="GO" id="GO:0009425">
    <property type="term" value="C:bacterial-type flagellum basal body"/>
    <property type="evidence" value="ECO:0007669"/>
    <property type="project" value="UniProtKB-SubCell"/>
</dbReference>
<reference evidence="6 7" key="1">
    <citation type="submission" date="2020-02" db="EMBL/GenBank/DDBJ databases">
        <title>Genome analysis of Thermosulfuriphilus ammonigenes ST65T, an anaerobic thermophilic chemolithoautotrophic bacterium isolated from a deep-sea hydrothermal vent.</title>
        <authorList>
            <person name="Slobodkina G."/>
            <person name="Allioux M."/>
            <person name="Merkel A."/>
            <person name="Alain K."/>
            <person name="Jebbar M."/>
            <person name="Slobodkin A."/>
        </authorList>
    </citation>
    <scope>NUCLEOTIDE SEQUENCE [LARGE SCALE GENOMIC DNA]</scope>
    <source>
        <strain evidence="6 7">ST65</strain>
    </source>
</reference>
<keyword evidence="3 4" id="KW-0975">Bacterial flagellum</keyword>
<dbReference type="PRINTS" id="PR01006">
    <property type="entry name" value="FLGHOOKFLIE"/>
</dbReference>
<evidence type="ECO:0000256" key="4">
    <source>
        <dbReference type="HAMAP-Rule" id="MF_00724"/>
    </source>
</evidence>
<dbReference type="RefSeq" id="WP_166032851.1">
    <property type="nucleotide sequence ID" value="NZ_CP048877.1"/>
</dbReference>
<evidence type="ECO:0000313" key="6">
    <source>
        <dbReference type="EMBL" id="QIJ72635.1"/>
    </source>
</evidence>
<dbReference type="AlphaFoldDB" id="A0A6G7PY63"/>
<dbReference type="PANTHER" id="PTHR34653">
    <property type="match status" value="1"/>
</dbReference>
<gene>
    <name evidence="4 6" type="primary">fliE</name>
    <name evidence="6" type="ORF">G4V39_10275</name>
</gene>
<evidence type="ECO:0000256" key="5">
    <source>
        <dbReference type="NCBIfam" id="TIGR00205"/>
    </source>
</evidence>
<keyword evidence="6" id="KW-0969">Cilium</keyword>
<evidence type="ECO:0000313" key="7">
    <source>
        <dbReference type="Proteomes" id="UP000502179"/>
    </source>
</evidence>
<keyword evidence="6" id="KW-0966">Cell projection</keyword>
<dbReference type="InterPro" id="IPR001624">
    <property type="entry name" value="FliE"/>
</dbReference>
<sequence length="98" mass="11130">MEIKAIKPEVVFQEVKEPKDRPLELGREFSGLLKDYLSRVNVAHLEAESKVADLASGKEADIVGTMISLAKADLKFRLLLQTRNRVLSAYEEIMRMQL</sequence>
<accession>A0A6G7PY63</accession>
<evidence type="ECO:0000256" key="2">
    <source>
        <dbReference type="ARBA" id="ARBA00009272"/>
    </source>
</evidence>
<dbReference type="NCBIfam" id="TIGR00205">
    <property type="entry name" value="fliE"/>
    <property type="match status" value="1"/>
</dbReference>
<dbReference type="KEGG" id="tav:G4V39_10275"/>
<dbReference type="GO" id="GO:0071973">
    <property type="term" value="P:bacterial-type flagellum-dependent cell motility"/>
    <property type="evidence" value="ECO:0007669"/>
    <property type="project" value="InterPro"/>
</dbReference>
<keyword evidence="6" id="KW-0282">Flagellum</keyword>
<keyword evidence="7" id="KW-1185">Reference proteome</keyword>
<dbReference type="GO" id="GO:0005198">
    <property type="term" value="F:structural molecule activity"/>
    <property type="evidence" value="ECO:0007669"/>
    <property type="project" value="UniProtKB-UniRule"/>
</dbReference>
<dbReference type="PANTHER" id="PTHR34653:SF1">
    <property type="entry name" value="FLAGELLAR HOOK-BASAL BODY COMPLEX PROTEIN FLIE"/>
    <property type="match status" value="1"/>
</dbReference>
<dbReference type="Proteomes" id="UP000502179">
    <property type="component" value="Chromosome"/>
</dbReference>
<evidence type="ECO:0000256" key="3">
    <source>
        <dbReference type="ARBA" id="ARBA00023143"/>
    </source>
</evidence>
<dbReference type="HAMAP" id="MF_00724">
    <property type="entry name" value="FliE"/>
    <property type="match status" value="1"/>
</dbReference>
<proteinExistence type="inferred from homology"/>
<name>A0A6G7PY63_9BACT</name>
<dbReference type="Pfam" id="PF02049">
    <property type="entry name" value="FliE"/>
    <property type="match status" value="1"/>
</dbReference>
<organism evidence="6 7">
    <name type="scientific">Thermosulfuriphilus ammonigenes</name>
    <dbReference type="NCBI Taxonomy" id="1936021"/>
    <lineage>
        <taxon>Bacteria</taxon>
        <taxon>Pseudomonadati</taxon>
        <taxon>Thermodesulfobacteriota</taxon>
        <taxon>Thermodesulfobacteria</taxon>
        <taxon>Thermodesulfobacteriales</taxon>
        <taxon>Thermodesulfobacteriaceae</taxon>
        <taxon>Thermosulfuriphilus</taxon>
    </lineage>
</organism>